<organism evidence="3 4">
    <name type="scientific">Gregarina niphandrodes</name>
    <name type="common">Septate eugregarine</name>
    <dbReference type="NCBI Taxonomy" id="110365"/>
    <lineage>
        <taxon>Eukaryota</taxon>
        <taxon>Sar</taxon>
        <taxon>Alveolata</taxon>
        <taxon>Apicomplexa</taxon>
        <taxon>Conoidasida</taxon>
        <taxon>Gregarinasina</taxon>
        <taxon>Eugregarinorida</taxon>
        <taxon>Gregarinidae</taxon>
        <taxon>Gregarina</taxon>
    </lineage>
</organism>
<protein>
    <submittedName>
        <fullName evidence="3">Zinc knuckle protein</fullName>
    </submittedName>
</protein>
<proteinExistence type="predicted"/>
<sequence length="350" mass="39264">RYPGIINPYQSKLATAAGSIDAAIGHMYVGRFAKPVEMDTEKRINQWVERVTRPLLPEFTATDEREFEDRVDQVAQIIAQQSLETHEPSLVTILLGALPAHLKHITALLTDEETQVAEAFLSKVARTLFPFSTYADDHFAETLNFAPSDLPQLPIKLRAGLYRLVRLMARWEHYPQLTAKTLRGRILSANSEAYCRRFRDTERGRPLLEVLTELHGNAKRSGIPVFATAGDQGMTGEEQEEGEVATSPCCGVCDGAHYAKHCPYKEYTCHNCGVRGHFARKCRVRFISDAYGRPAHRVETNRSGRFQVKVGGDKTPCIPSLRVRELLASVFYGDFLPLLDLHQGSSCTYL</sequence>
<evidence type="ECO:0000313" key="3">
    <source>
        <dbReference type="EMBL" id="EZG43051.1"/>
    </source>
</evidence>
<dbReference type="GO" id="GO:0003676">
    <property type="term" value="F:nucleic acid binding"/>
    <property type="evidence" value="ECO:0007669"/>
    <property type="project" value="InterPro"/>
</dbReference>
<keyword evidence="1" id="KW-0863">Zinc-finger</keyword>
<gene>
    <name evidence="3" type="ORF">GNI_191790</name>
</gene>
<dbReference type="GeneID" id="22916266"/>
<reference evidence="3" key="1">
    <citation type="submission" date="2013-12" db="EMBL/GenBank/DDBJ databases">
        <authorList>
            <person name="Omoto C.K."/>
            <person name="Sibley D."/>
            <person name="Venepally P."/>
            <person name="Hadjithomas M."/>
            <person name="Karamycheva S."/>
            <person name="Brunk B."/>
            <person name="Roos D."/>
            <person name="Caler E."/>
            <person name="Lorenzi H."/>
        </authorList>
    </citation>
    <scope>NUCLEOTIDE SEQUENCE</scope>
</reference>
<evidence type="ECO:0000256" key="1">
    <source>
        <dbReference type="PROSITE-ProRule" id="PRU00047"/>
    </source>
</evidence>
<dbReference type="GO" id="GO:0008270">
    <property type="term" value="F:zinc ion binding"/>
    <property type="evidence" value="ECO:0007669"/>
    <property type="project" value="UniProtKB-KW"/>
</dbReference>
<dbReference type="Pfam" id="PF00098">
    <property type="entry name" value="zf-CCHC"/>
    <property type="match status" value="1"/>
</dbReference>
<comment type="caution">
    <text evidence="3">The sequence shown here is derived from an EMBL/GenBank/DDBJ whole genome shotgun (WGS) entry which is preliminary data.</text>
</comment>
<keyword evidence="1" id="KW-0862">Zinc</keyword>
<evidence type="ECO:0000259" key="2">
    <source>
        <dbReference type="PROSITE" id="PS50158"/>
    </source>
</evidence>
<keyword evidence="1" id="KW-0479">Metal-binding</keyword>
<keyword evidence="4" id="KW-1185">Reference proteome</keyword>
<dbReference type="Proteomes" id="UP000019763">
    <property type="component" value="Unassembled WGS sequence"/>
</dbReference>
<dbReference type="AlphaFoldDB" id="A0A023AWC6"/>
<feature type="domain" description="CCHC-type" evidence="2">
    <location>
        <begin position="269"/>
        <end position="283"/>
    </location>
</feature>
<evidence type="ECO:0000313" key="4">
    <source>
        <dbReference type="Proteomes" id="UP000019763"/>
    </source>
</evidence>
<accession>A0A023AWC6</accession>
<dbReference type="EMBL" id="AFNH02001466">
    <property type="protein sequence ID" value="EZG43051.1"/>
    <property type="molecule type" value="Genomic_DNA"/>
</dbReference>
<dbReference type="PROSITE" id="PS50158">
    <property type="entry name" value="ZF_CCHC"/>
    <property type="match status" value="1"/>
</dbReference>
<dbReference type="SMART" id="SM00343">
    <property type="entry name" value="ZnF_C2HC"/>
    <property type="match status" value="1"/>
</dbReference>
<name>A0A023AWC6_GRENI</name>
<dbReference type="InterPro" id="IPR001878">
    <property type="entry name" value="Znf_CCHC"/>
</dbReference>
<feature type="non-terminal residue" evidence="3">
    <location>
        <position position="1"/>
    </location>
</feature>
<dbReference type="RefSeq" id="XP_011133675.1">
    <property type="nucleotide sequence ID" value="XM_011135373.1"/>
</dbReference>
<dbReference type="Gene3D" id="4.10.60.10">
    <property type="entry name" value="Zinc finger, CCHC-type"/>
    <property type="match status" value="1"/>
</dbReference>
<dbReference type="VEuPathDB" id="CryptoDB:GNI_191790"/>